<organism evidence="2 3">
    <name type="scientific">Pelagomonas calceolata</name>
    <dbReference type="NCBI Taxonomy" id="35677"/>
    <lineage>
        <taxon>Eukaryota</taxon>
        <taxon>Sar</taxon>
        <taxon>Stramenopiles</taxon>
        <taxon>Ochrophyta</taxon>
        <taxon>Pelagophyceae</taxon>
        <taxon>Pelagomonadales</taxon>
        <taxon>Pelagomonadaceae</taxon>
        <taxon>Pelagomonas</taxon>
    </lineage>
</organism>
<feature type="compositionally biased region" description="Basic and acidic residues" evidence="1">
    <location>
        <begin position="127"/>
        <end position="141"/>
    </location>
</feature>
<proteinExistence type="predicted"/>
<reference evidence="2" key="1">
    <citation type="submission" date="2021-11" db="EMBL/GenBank/DDBJ databases">
        <authorList>
            <consortium name="Genoscope - CEA"/>
            <person name="William W."/>
        </authorList>
    </citation>
    <scope>NUCLEOTIDE SEQUENCE</scope>
</reference>
<dbReference type="Proteomes" id="UP000789595">
    <property type="component" value="Unassembled WGS sequence"/>
</dbReference>
<evidence type="ECO:0000313" key="2">
    <source>
        <dbReference type="EMBL" id="CAH0363836.1"/>
    </source>
</evidence>
<evidence type="ECO:0000313" key="3">
    <source>
        <dbReference type="Proteomes" id="UP000789595"/>
    </source>
</evidence>
<protein>
    <submittedName>
        <fullName evidence="2">Uncharacterized protein</fullName>
    </submittedName>
</protein>
<feature type="region of interest" description="Disordered" evidence="1">
    <location>
        <begin position="127"/>
        <end position="203"/>
    </location>
</feature>
<keyword evidence="3" id="KW-1185">Reference proteome</keyword>
<evidence type="ECO:0000256" key="1">
    <source>
        <dbReference type="SAM" id="MobiDB-lite"/>
    </source>
</evidence>
<comment type="caution">
    <text evidence="2">The sequence shown here is derived from an EMBL/GenBank/DDBJ whole genome shotgun (WGS) entry which is preliminary data.</text>
</comment>
<name>A0A8J2WW77_9STRA</name>
<dbReference type="AlphaFoldDB" id="A0A8J2WW77"/>
<feature type="non-terminal residue" evidence="2">
    <location>
        <position position="1"/>
    </location>
</feature>
<accession>A0A8J2WW77</accession>
<gene>
    <name evidence="2" type="ORF">PECAL_1P01720</name>
</gene>
<sequence length="203" mass="21700">GSAYQGRWEWFAFGRRASGRITRIVDGRNGHLRRGAGVLRSGIKELHVRRGAGAAPAAHALAGLARVRRHQGSKMLQQRDSLSARRAGLLVLDEAINFQAQAVRSRASLGQRHGLYQASVAELRAMESQRDQVERAMKSADADAPPSPPSSMAASSPERGSPLREISPSGQVRVIAPTAPTLAECRGSPANTPRNGNPAPPHD</sequence>
<dbReference type="EMBL" id="CAKKNE010000001">
    <property type="protein sequence ID" value="CAH0363836.1"/>
    <property type="molecule type" value="Genomic_DNA"/>
</dbReference>